<proteinExistence type="predicted"/>
<dbReference type="Proteomes" id="UP000092498">
    <property type="component" value="Chromosome"/>
</dbReference>
<dbReference type="EMBL" id="CP013244">
    <property type="protein sequence ID" value="ANP44477.1"/>
    <property type="molecule type" value="Genomic_DNA"/>
</dbReference>
<sequence>MTNNDLLDDIRSGWRIGRPGSDQEGCITALRHNDARIADIERLLDVLRKIEPSDQLDRALVAECWSLPYYMRGFVQASSFDEGVKAQLGRLELAIVVELQRILGVPREVLDFTNWTKP</sequence>
<dbReference type="KEGG" id="cbot:ATE48_00335"/>
<gene>
    <name evidence="1" type="ORF">ATE48_00335</name>
</gene>
<evidence type="ECO:0000313" key="2">
    <source>
        <dbReference type="Proteomes" id="UP000092498"/>
    </source>
</evidence>
<accession>A0A1B1AD42</accession>
<organism evidence="1 2">
    <name type="scientific">Candidatus Viadribacter manganicus</name>
    <dbReference type="NCBI Taxonomy" id="1759059"/>
    <lineage>
        <taxon>Bacteria</taxon>
        <taxon>Pseudomonadati</taxon>
        <taxon>Pseudomonadota</taxon>
        <taxon>Alphaproteobacteria</taxon>
        <taxon>Hyphomonadales</taxon>
        <taxon>Hyphomonadaceae</taxon>
        <taxon>Candidatus Viadribacter</taxon>
    </lineage>
</organism>
<name>A0A1B1AD42_9PROT</name>
<dbReference type="STRING" id="1759059.ATE48_00335"/>
<dbReference type="AlphaFoldDB" id="A0A1B1AD42"/>
<reference evidence="1 2" key="1">
    <citation type="submission" date="2015-11" db="EMBL/GenBank/DDBJ databases">
        <title>Whole-Genome Sequence of Candidatus Oderbacter manganicum from the National Park Lower Oder Valley, Germany.</title>
        <authorList>
            <person name="Braun B."/>
            <person name="Liere K."/>
            <person name="Szewzyk U."/>
        </authorList>
    </citation>
    <scope>NUCLEOTIDE SEQUENCE [LARGE SCALE GENOMIC DNA]</scope>
    <source>
        <strain evidence="1 2">OTSz_A_272</strain>
    </source>
</reference>
<keyword evidence="2" id="KW-1185">Reference proteome</keyword>
<dbReference type="RefSeq" id="WP_066766584.1">
    <property type="nucleotide sequence ID" value="NZ_CP013244.1"/>
</dbReference>
<evidence type="ECO:0000313" key="1">
    <source>
        <dbReference type="EMBL" id="ANP44477.1"/>
    </source>
</evidence>
<dbReference type="InParanoid" id="A0A1B1AD42"/>
<protein>
    <submittedName>
        <fullName evidence="1">Uncharacterized protein</fullName>
    </submittedName>
</protein>